<reference evidence="2 3" key="1">
    <citation type="submission" date="2018-08" db="EMBL/GenBank/DDBJ databases">
        <title>Genomic Encyclopedia of Type Strains, Phase IV (KMG-IV): sequencing the most valuable type-strain genomes for metagenomic binning, comparative biology and taxonomic classification.</title>
        <authorList>
            <person name="Goeker M."/>
        </authorList>
    </citation>
    <scope>NUCLEOTIDE SEQUENCE [LARGE SCALE GENOMIC DNA]</scope>
    <source>
        <strain evidence="2 3">DSM 23923</strain>
    </source>
</reference>
<dbReference type="Proteomes" id="UP000256388">
    <property type="component" value="Unassembled WGS sequence"/>
</dbReference>
<dbReference type="Gene3D" id="3.90.550.10">
    <property type="entry name" value="Spore Coat Polysaccharide Biosynthesis Protein SpsA, Chain A"/>
    <property type="match status" value="1"/>
</dbReference>
<dbReference type="AlphaFoldDB" id="A0A347ZVU3"/>
<proteinExistence type="predicted"/>
<dbReference type="RefSeq" id="WP_116225597.1">
    <property type="nucleotide sequence ID" value="NZ_AP018437.1"/>
</dbReference>
<sequence>MKPVCSIIIRAFNEEQHIGRLLDGIRQQTVKDVQIILVDSGSTDRTVAIAEAGGADVVHISPQEFTFGRSLNVGVRAAKADLLLIASAHVYPVYPDWIERMLEPFADQRIALVYGKQRGVSTSQFSEQQIFTHWYPDESQKIQDHPFCNNANAAIRKALWNEHAYDESLPGLEDLEWAQWAFDQGYRIAYSAEAEIIHVHSESWQGIHKRYTREGMAFKQIYPHATFSLGDLLRLFLKNAFNDLGQAARQHVFFRQFGSILRFRWMQFHGTYVGYQRSGPLTWQLKQSFYYPRENGDKTKNAKRDVKPITYD</sequence>
<dbReference type="EMBL" id="QUMS01000003">
    <property type="protein sequence ID" value="REG07120.1"/>
    <property type="molecule type" value="Genomic_DNA"/>
</dbReference>
<dbReference type="Pfam" id="PF00535">
    <property type="entry name" value="Glycos_transf_2"/>
    <property type="match status" value="1"/>
</dbReference>
<dbReference type="OrthoDB" id="5291101at2"/>
<evidence type="ECO:0000313" key="2">
    <source>
        <dbReference type="EMBL" id="REG07120.1"/>
    </source>
</evidence>
<gene>
    <name evidence="2" type="ORF">DFR64_2324</name>
</gene>
<dbReference type="PANTHER" id="PTHR43685">
    <property type="entry name" value="GLYCOSYLTRANSFERASE"/>
    <property type="match status" value="1"/>
</dbReference>
<accession>A0A347ZVU3</accession>
<protein>
    <submittedName>
        <fullName evidence="2">Glycosyltransferase involved in cell wall biosynthesis</fullName>
    </submittedName>
</protein>
<dbReference type="InterPro" id="IPR001173">
    <property type="entry name" value="Glyco_trans_2-like"/>
</dbReference>
<dbReference type="InterPro" id="IPR029044">
    <property type="entry name" value="Nucleotide-diphossugar_trans"/>
</dbReference>
<comment type="caution">
    <text evidence="2">The sequence shown here is derived from an EMBL/GenBank/DDBJ whole genome shotgun (WGS) entry which is preliminary data.</text>
</comment>
<feature type="domain" description="Glycosyltransferase 2-like" evidence="1">
    <location>
        <begin position="6"/>
        <end position="132"/>
    </location>
</feature>
<keyword evidence="2" id="KW-0808">Transferase</keyword>
<evidence type="ECO:0000313" key="3">
    <source>
        <dbReference type="Proteomes" id="UP000256388"/>
    </source>
</evidence>
<name>A0A347ZVU3_9CHLR</name>
<organism evidence="2 3">
    <name type="scientific">Pelolinea submarina</name>
    <dbReference type="NCBI Taxonomy" id="913107"/>
    <lineage>
        <taxon>Bacteria</taxon>
        <taxon>Bacillati</taxon>
        <taxon>Chloroflexota</taxon>
        <taxon>Anaerolineae</taxon>
        <taxon>Anaerolineales</taxon>
        <taxon>Anaerolineaceae</taxon>
        <taxon>Pelolinea</taxon>
    </lineage>
</organism>
<keyword evidence="3" id="KW-1185">Reference proteome</keyword>
<dbReference type="PANTHER" id="PTHR43685:SF2">
    <property type="entry name" value="GLYCOSYLTRANSFERASE 2-LIKE DOMAIN-CONTAINING PROTEIN"/>
    <property type="match status" value="1"/>
</dbReference>
<dbReference type="GO" id="GO:0016740">
    <property type="term" value="F:transferase activity"/>
    <property type="evidence" value="ECO:0007669"/>
    <property type="project" value="UniProtKB-KW"/>
</dbReference>
<dbReference type="CDD" id="cd00761">
    <property type="entry name" value="Glyco_tranf_GTA_type"/>
    <property type="match status" value="1"/>
</dbReference>
<evidence type="ECO:0000259" key="1">
    <source>
        <dbReference type="Pfam" id="PF00535"/>
    </source>
</evidence>
<dbReference type="InterPro" id="IPR050834">
    <property type="entry name" value="Glycosyltransf_2"/>
</dbReference>
<dbReference type="SUPFAM" id="SSF53448">
    <property type="entry name" value="Nucleotide-diphospho-sugar transferases"/>
    <property type="match status" value="1"/>
</dbReference>